<reference evidence="13 14" key="1">
    <citation type="submission" date="2020-06" db="EMBL/GenBank/DDBJ databases">
        <authorList>
            <person name="Li R."/>
            <person name="Bekaert M."/>
        </authorList>
    </citation>
    <scope>NUCLEOTIDE SEQUENCE [LARGE SCALE GENOMIC DNA]</scope>
    <source>
        <strain evidence="14">wild</strain>
    </source>
</reference>
<evidence type="ECO:0000313" key="13">
    <source>
        <dbReference type="EMBL" id="CAC5418623.1"/>
    </source>
</evidence>
<gene>
    <name evidence="13" type="ORF">MCOR_51047</name>
</gene>
<keyword evidence="7 13" id="KW-0378">Hydrolase</keyword>
<dbReference type="Proteomes" id="UP000507470">
    <property type="component" value="Unassembled WGS sequence"/>
</dbReference>
<accession>A0A6J8EF89</accession>
<evidence type="ECO:0000256" key="3">
    <source>
        <dbReference type="ARBA" id="ARBA00008234"/>
    </source>
</evidence>
<dbReference type="CDD" id="cd00842">
    <property type="entry name" value="MPP_ASMase"/>
    <property type="match status" value="1"/>
</dbReference>
<dbReference type="InterPro" id="IPR004843">
    <property type="entry name" value="Calcineurin-like_PHP"/>
</dbReference>
<evidence type="ECO:0000313" key="14">
    <source>
        <dbReference type="Proteomes" id="UP000507470"/>
    </source>
</evidence>
<name>A0A6J8EF89_MYTCO</name>
<keyword evidence="9" id="KW-0325">Glycoprotein</keyword>
<dbReference type="AlphaFoldDB" id="A0A6J8EF89"/>
<evidence type="ECO:0000256" key="6">
    <source>
        <dbReference type="ARBA" id="ARBA00022729"/>
    </source>
</evidence>
<sequence>MIILMLIITLSSVTADVGYFWHVTDFHWDHTYMSQDLSCNDVVETYGMYGDYWCDAPWKLVNDSVEAMKALKPDPDFILWTGDNTPHTSDENVNFEIHDAILGNITNLLKDVFTTVPVYATLGNHDYFPHNQFPETGNLLYNRSYERWKSWIGEESMDTFLRGAYYTLKTATGLRIVGLNTNLYYTSNKQTGSTEDPAGQLVWLEKVLEAAKVSNEKVLVTAHVPPGVNPTTGRVPWMYPQYNTKMNSIFMNYTEQIIGMHFGHEHSDNFRVYHDDAGEGVIAQFCAPSVTPWRYKFAGRTGPAHNPSFRLLKYDRSNGNLLDFTQYYMDLPEVNRNNQSEWKIEYNATTAYGLVDLSPSSMAQLVTRMKTQKNQEFQSFRKFWTVSVSENYEELCDEKCHAGFYCNSRHLEKDSFENCFNGLTTSAAPFSPNYNGLTSSLLVICSTFVTQFV</sequence>
<feature type="domain" description="Calcineurin-like phosphoesterase" evidence="11">
    <location>
        <begin position="20"/>
        <end position="267"/>
    </location>
</feature>
<keyword evidence="14" id="KW-1185">Reference proteome</keyword>
<feature type="signal peptide" evidence="10">
    <location>
        <begin position="1"/>
        <end position="15"/>
    </location>
</feature>
<evidence type="ECO:0000259" key="12">
    <source>
        <dbReference type="Pfam" id="PF19272"/>
    </source>
</evidence>
<dbReference type="EC" id="3.1.4.-" evidence="13"/>
<dbReference type="OrthoDB" id="348678at2759"/>
<organism evidence="13 14">
    <name type="scientific">Mytilus coruscus</name>
    <name type="common">Sea mussel</name>
    <dbReference type="NCBI Taxonomy" id="42192"/>
    <lineage>
        <taxon>Eukaryota</taxon>
        <taxon>Metazoa</taxon>
        <taxon>Spiralia</taxon>
        <taxon>Lophotrochozoa</taxon>
        <taxon>Mollusca</taxon>
        <taxon>Bivalvia</taxon>
        <taxon>Autobranchia</taxon>
        <taxon>Pteriomorphia</taxon>
        <taxon>Mytilida</taxon>
        <taxon>Mytiloidea</taxon>
        <taxon>Mytilidae</taxon>
        <taxon>Mytilinae</taxon>
        <taxon>Mytilus</taxon>
    </lineage>
</organism>
<dbReference type="GO" id="GO:0046872">
    <property type="term" value="F:metal ion binding"/>
    <property type="evidence" value="ECO:0007669"/>
    <property type="project" value="UniProtKB-KW"/>
</dbReference>
<comment type="cofactor">
    <cofactor evidence="1">
        <name>Zn(2+)</name>
        <dbReference type="ChEBI" id="CHEBI:29105"/>
    </cofactor>
</comment>
<dbReference type="SUPFAM" id="SSF56300">
    <property type="entry name" value="Metallo-dependent phosphatases"/>
    <property type="match status" value="1"/>
</dbReference>
<proteinExistence type="inferred from homology"/>
<dbReference type="PANTHER" id="PTHR10340:SF57">
    <property type="entry name" value="METALLOPHOS DOMAIN-CONTAINING PROTEIN"/>
    <property type="match status" value="1"/>
</dbReference>
<dbReference type="Pfam" id="PF00149">
    <property type="entry name" value="Metallophos"/>
    <property type="match status" value="1"/>
</dbReference>
<comment type="similarity">
    <text evidence="3">Belongs to the acid sphingomyelinase family.</text>
</comment>
<evidence type="ECO:0000256" key="2">
    <source>
        <dbReference type="ARBA" id="ARBA00004613"/>
    </source>
</evidence>
<dbReference type="GO" id="GO:0008081">
    <property type="term" value="F:phosphoric diester hydrolase activity"/>
    <property type="evidence" value="ECO:0007669"/>
    <property type="project" value="TreeGrafter"/>
</dbReference>
<evidence type="ECO:0000256" key="5">
    <source>
        <dbReference type="ARBA" id="ARBA00022723"/>
    </source>
</evidence>
<evidence type="ECO:0000256" key="1">
    <source>
        <dbReference type="ARBA" id="ARBA00001947"/>
    </source>
</evidence>
<keyword evidence="4" id="KW-0964">Secreted</keyword>
<protein>
    <submittedName>
        <fullName evidence="13">SMPDL3</fullName>
        <ecNumber evidence="13">3.1.4.-</ecNumber>
    </submittedName>
</protein>
<dbReference type="InterPro" id="IPR041805">
    <property type="entry name" value="ASMase/PPN1_MPP"/>
</dbReference>
<evidence type="ECO:0000256" key="9">
    <source>
        <dbReference type="ARBA" id="ARBA00023180"/>
    </source>
</evidence>
<keyword evidence="8" id="KW-0862">Zinc</keyword>
<evidence type="ECO:0000256" key="8">
    <source>
        <dbReference type="ARBA" id="ARBA00022833"/>
    </source>
</evidence>
<dbReference type="InterPro" id="IPR045473">
    <property type="entry name" value="ASM_C"/>
</dbReference>
<dbReference type="Gene3D" id="3.60.21.10">
    <property type="match status" value="1"/>
</dbReference>
<evidence type="ECO:0000256" key="10">
    <source>
        <dbReference type="SAM" id="SignalP"/>
    </source>
</evidence>
<evidence type="ECO:0000256" key="4">
    <source>
        <dbReference type="ARBA" id="ARBA00022525"/>
    </source>
</evidence>
<feature type="chain" id="PRO_5027113756" evidence="10">
    <location>
        <begin position="16"/>
        <end position="453"/>
    </location>
</feature>
<dbReference type="PANTHER" id="PTHR10340">
    <property type="entry name" value="SPHINGOMYELIN PHOSPHODIESTERASE"/>
    <property type="match status" value="1"/>
</dbReference>
<feature type="domain" description="Sphingomyelin phosphodiesterase C-terminal" evidence="12">
    <location>
        <begin position="281"/>
        <end position="422"/>
    </location>
</feature>
<dbReference type="EMBL" id="CACVKT020008934">
    <property type="protein sequence ID" value="CAC5418623.1"/>
    <property type="molecule type" value="Genomic_DNA"/>
</dbReference>
<keyword evidence="5" id="KW-0479">Metal-binding</keyword>
<comment type="subcellular location">
    <subcellularLocation>
        <location evidence="2">Secreted</location>
    </subcellularLocation>
</comment>
<evidence type="ECO:0000259" key="11">
    <source>
        <dbReference type="Pfam" id="PF00149"/>
    </source>
</evidence>
<evidence type="ECO:0000256" key="7">
    <source>
        <dbReference type="ARBA" id="ARBA00022801"/>
    </source>
</evidence>
<dbReference type="Pfam" id="PF19272">
    <property type="entry name" value="ASMase_C"/>
    <property type="match status" value="1"/>
</dbReference>
<dbReference type="GO" id="GO:0005615">
    <property type="term" value="C:extracellular space"/>
    <property type="evidence" value="ECO:0007669"/>
    <property type="project" value="TreeGrafter"/>
</dbReference>
<dbReference type="InterPro" id="IPR029052">
    <property type="entry name" value="Metallo-depent_PP-like"/>
</dbReference>
<keyword evidence="6 10" id="KW-0732">Signal</keyword>